<dbReference type="EMBL" id="WFLI01000007">
    <property type="protein sequence ID" value="KAB8065338.1"/>
    <property type="molecule type" value="Genomic_DNA"/>
</dbReference>
<evidence type="ECO:0000313" key="2">
    <source>
        <dbReference type="EMBL" id="KAB8065338.1"/>
    </source>
</evidence>
<dbReference type="AlphaFoldDB" id="A0A6I1IDK0"/>
<dbReference type="PANTHER" id="PTHR43685">
    <property type="entry name" value="GLYCOSYLTRANSFERASE"/>
    <property type="match status" value="1"/>
</dbReference>
<dbReference type="GO" id="GO:0016740">
    <property type="term" value="F:transferase activity"/>
    <property type="evidence" value="ECO:0007669"/>
    <property type="project" value="UniProtKB-KW"/>
</dbReference>
<evidence type="ECO:0000313" key="3">
    <source>
        <dbReference type="Proteomes" id="UP000468717"/>
    </source>
</evidence>
<evidence type="ECO:0000259" key="1">
    <source>
        <dbReference type="Pfam" id="PF00535"/>
    </source>
</evidence>
<keyword evidence="2" id="KW-0808">Transferase</keyword>
<protein>
    <submittedName>
        <fullName evidence="2">Glycosyltransferase</fullName>
    </submittedName>
</protein>
<accession>A0A6I1IDK0</accession>
<gene>
    <name evidence="2" type="ORF">GCN75_08135</name>
</gene>
<name>A0A6I1IDK0_9BURK</name>
<dbReference type="Proteomes" id="UP000468717">
    <property type="component" value="Unassembled WGS sequence"/>
</dbReference>
<dbReference type="RefSeq" id="WP_152282112.1">
    <property type="nucleotide sequence ID" value="NZ_WFLI01000007.1"/>
</dbReference>
<organism evidence="2 3">
    <name type="scientific">Janthinobacterium violaceinigrum</name>
    <dbReference type="NCBI Taxonomy" id="2654252"/>
    <lineage>
        <taxon>Bacteria</taxon>
        <taxon>Pseudomonadati</taxon>
        <taxon>Pseudomonadota</taxon>
        <taxon>Betaproteobacteria</taxon>
        <taxon>Burkholderiales</taxon>
        <taxon>Oxalobacteraceae</taxon>
        <taxon>Janthinobacterium</taxon>
    </lineage>
</organism>
<dbReference type="InterPro" id="IPR050834">
    <property type="entry name" value="Glycosyltransf_2"/>
</dbReference>
<keyword evidence="3" id="KW-1185">Reference proteome</keyword>
<dbReference type="SUPFAM" id="SSF53448">
    <property type="entry name" value="Nucleotide-diphospho-sugar transferases"/>
    <property type="match status" value="1"/>
</dbReference>
<comment type="caution">
    <text evidence="2">The sequence shown here is derived from an EMBL/GenBank/DDBJ whole genome shotgun (WGS) entry which is preliminary data.</text>
</comment>
<proteinExistence type="predicted"/>
<dbReference type="InterPro" id="IPR029044">
    <property type="entry name" value="Nucleotide-diphossugar_trans"/>
</dbReference>
<dbReference type="Pfam" id="PF00535">
    <property type="entry name" value="Glycos_transf_2"/>
    <property type="match status" value="1"/>
</dbReference>
<reference evidence="2 3" key="1">
    <citation type="submission" date="2019-10" db="EMBL/GenBank/DDBJ databases">
        <title>Three novel species isolated from a subtropical stream in China.</title>
        <authorList>
            <person name="Lu H."/>
        </authorList>
    </citation>
    <scope>NUCLEOTIDE SEQUENCE [LARGE SCALE GENOMIC DNA]</scope>
    <source>
        <strain evidence="2 3">FT13W</strain>
    </source>
</reference>
<feature type="domain" description="Glycosyltransferase 2-like" evidence="1">
    <location>
        <begin position="7"/>
        <end position="132"/>
    </location>
</feature>
<dbReference type="InterPro" id="IPR001173">
    <property type="entry name" value="Glyco_trans_2-like"/>
</dbReference>
<dbReference type="PANTHER" id="PTHR43685:SF2">
    <property type="entry name" value="GLYCOSYLTRANSFERASE 2-LIKE DOMAIN-CONTAINING PROTEIN"/>
    <property type="match status" value="1"/>
</dbReference>
<dbReference type="CDD" id="cd00761">
    <property type="entry name" value="Glyco_tranf_GTA_type"/>
    <property type="match status" value="1"/>
</dbReference>
<dbReference type="Gene3D" id="3.90.550.10">
    <property type="entry name" value="Spore Coat Polysaccharide Biosynthesis Protein SpsA, Chain A"/>
    <property type="match status" value="1"/>
</dbReference>
<sequence length="336" mass="38043">MTEISLSIVIPTYNRASKLNYLLSSLFGKSCNFHTDVEVVILDNASADNTEDVVSNFSKSYPIKYLKREKNIGMDANIASCFDAANGKYLWVLGDDEILYRGTLDYVLNLCRVENFGILYMENRGFQDGEEGKVELISVPGTPDVITLSSEKMFREVNVFLTFISANIVNKSAVINSFPEFNSRSDTNTFLPQMAWMYSALKSVDQHFFVRSPMLGALTGNTGGYKLIEVFGINLINITKKYFDKSLPAAANIMSNAVITRLLPGEIIRQNGESSAKSKFEHEDVKKAIYSCFENKIYFKIFLKPILSGSVFKRKISFFFVRVFNRVNKKIRYAML</sequence>